<feature type="transmembrane region" description="Helical" evidence="7">
    <location>
        <begin position="185"/>
        <end position="203"/>
    </location>
</feature>
<dbReference type="EMBL" id="JAPMLT010000003">
    <property type="protein sequence ID" value="MCX7569761.1"/>
    <property type="molecule type" value="Genomic_DNA"/>
</dbReference>
<sequence length="311" mass="34077">MNEERNAKLLLLLVIVIWGLNVVMIKYLAGHFDPLMLAALRIGAAAALLAAVVWKSHGFVRLTKKEWGLTAAIAGSGIFIHQWTVSAGLQSVPASTGSLILALNPLVTAMLAYLIFREPLHIRKIMALLLGFAGVLLVIYGDARAHEESLLFGLGEGLVIIAMLTYVISGLFVKKAVQTRPVMVITAYSHVLATLFLIPTALLQEAVNGVHRPWPDDWFVWGVLLFSGWVATALCTVWWNGGIRIIGAGRTAMFMNGMPAMSLFFAVLLLEETLTWVHGAGFLTVFFAVWLGTSQWKSKEKRQLPPMQESA</sequence>
<evidence type="ECO:0000256" key="4">
    <source>
        <dbReference type="ARBA" id="ARBA00022692"/>
    </source>
</evidence>
<feature type="transmembrane region" description="Helical" evidence="7">
    <location>
        <begin position="218"/>
        <end position="239"/>
    </location>
</feature>
<keyword evidence="10" id="KW-1185">Reference proteome</keyword>
<feature type="transmembrane region" description="Helical" evidence="7">
    <location>
        <begin position="251"/>
        <end position="270"/>
    </location>
</feature>
<dbReference type="InterPro" id="IPR037185">
    <property type="entry name" value="EmrE-like"/>
</dbReference>
<dbReference type="InterPro" id="IPR050638">
    <property type="entry name" value="AA-Vitamin_Transporters"/>
</dbReference>
<evidence type="ECO:0000256" key="6">
    <source>
        <dbReference type="ARBA" id="ARBA00023136"/>
    </source>
</evidence>
<evidence type="ECO:0000259" key="8">
    <source>
        <dbReference type="Pfam" id="PF00892"/>
    </source>
</evidence>
<comment type="subcellular location">
    <subcellularLocation>
        <location evidence="1">Cell membrane</location>
        <topology evidence="1">Multi-pass membrane protein</topology>
    </subcellularLocation>
</comment>
<dbReference type="InterPro" id="IPR000620">
    <property type="entry name" value="EamA_dom"/>
</dbReference>
<evidence type="ECO:0000313" key="10">
    <source>
        <dbReference type="Proteomes" id="UP001208017"/>
    </source>
</evidence>
<dbReference type="Pfam" id="PF00892">
    <property type="entry name" value="EamA"/>
    <property type="match status" value="2"/>
</dbReference>
<dbReference type="PANTHER" id="PTHR32322">
    <property type="entry name" value="INNER MEMBRANE TRANSPORTER"/>
    <property type="match status" value="1"/>
</dbReference>
<protein>
    <submittedName>
        <fullName evidence="9">DMT family transporter</fullName>
    </submittedName>
</protein>
<accession>A0ABT3WYP4</accession>
<evidence type="ECO:0000256" key="7">
    <source>
        <dbReference type="SAM" id="Phobius"/>
    </source>
</evidence>
<name>A0ABT3WYP4_9BACL</name>
<organism evidence="9 10">
    <name type="scientific">Tumebacillus lacus</name>
    <dbReference type="NCBI Taxonomy" id="2995335"/>
    <lineage>
        <taxon>Bacteria</taxon>
        <taxon>Bacillati</taxon>
        <taxon>Bacillota</taxon>
        <taxon>Bacilli</taxon>
        <taxon>Bacillales</taxon>
        <taxon>Alicyclobacillaceae</taxon>
        <taxon>Tumebacillus</taxon>
    </lineage>
</organism>
<dbReference type="SUPFAM" id="SSF103481">
    <property type="entry name" value="Multidrug resistance efflux transporter EmrE"/>
    <property type="match status" value="2"/>
</dbReference>
<proteinExistence type="inferred from homology"/>
<keyword evidence="5 7" id="KW-1133">Transmembrane helix</keyword>
<feature type="transmembrane region" description="Helical" evidence="7">
    <location>
        <begin position="276"/>
        <end position="293"/>
    </location>
</feature>
<feature type="domain" description="EamA" evidence="8">
    <location>
        <begin position="9"/>
        <end position="139"/>
    </location>
</feature>
<dbReference type="Proteomes" id="UP001208017">
    <property type="component" value="Unassembled WGS sequence"/>
</dbReference>
<keyword evidence="3" id="KW-1003">Cell membrane</keyword>
<feature type="domain" description="EamA" evidence="8">
    <location>
        <begin position="155"/>
        <end position="291"/>
    </location>
</feature>
<comment type="similarity">
    <text evidence="2">Belongs to the EamA transporter family.</text>
</comment>
<feature type="transmembrane region" description="Helical" evidence="7">
    <location>
        <begin position="66"/>
        <end position="85"/>
    </location>
</feature>
<keyword evidence="6 7" id="KW-0472">Membrane</keyword>
<feature type="transmembrane region" description="Helical" evidence="7">
    <location>
        <begin position="97"/>
        <end position="116"/>
    </location>
</feature>
<evidence type="ECO:0000256" key="3">
    <source>
        <dbReference type="ARBA" id="ARBA00022475"/>
    </source>
</evidence>
<feature type="transmembrane region" description="Helical" evidence="7">
    <location>
        <begin position="149"/>
        <end position="173"/>
    </location>
</feature>
<keyword evidence="4 7" id="KW-0812">Transmembrane</keyword>
<feature type="transmembrane region" description="Helical" evidence="7">
    <location>
        <begin position="125"/>
        <end position="143"/>
    </location>
</feature>
<evidence type="ECO:0000313" key="9">
    <source>
        <dbReference type="EMBL" id="MCX7569761.1"/>
    </source>
</evidence>
<comment type="caution">
    <text evidence="9">The sequence shown here is derived from an EMBL/GenBank/DDBJ whole genome shotgun (WGS) entry which is preliminary data.</text>
</comment>
<evidence type="ECO:0000256" key="5">
    <source>
        <dbReference type="ARBA" id="ARBA00022989"/>
    </source>
</evidence>
<dbReference type="RefSeq" id="WP_267151014.1">
    <property type="nucleotide sequence ID" value="NZ_JAPMLT010000003.1"/>
</dbReference>
<feature type="transmembrane region" description="Helical" evidence="7">
    <location>
        <begin position="9"/>
        <end position="29"/>
    </location>
</feature>
<dbReference type="PANTHER" id="PTHR32322:SF18">
    <property type="entry name" value="S-ADENOSYLMETHIONINE_S-ADENOSYLHOMOCYSTEINE TRANSPORTER"/>
    <property type="match status" value="1"/>
</dbReference>
<evidence type="ECO:0000256" key="1">
    <source>
        <dbReference type="ARBA" id="ARBA00004651"/>
    </source>
</evidence>
<reference evidence="9 10" key="1">
    <citation type="submission" date="2022-11" db="EMBL/GenBank/DDBJ databases">
        <title>Study of microbial diversity in lake waters.</title>
        <authorList>
            <person name="Zhang J."/>
        </authorList>
    </citation>
    <scope>NUCLEOTIDE SEQUENCE [LARGE SCALE GENOMIC DNA]</scope>
    <source>
        <strain evidence="9 10">DT12</strain>
    </source>
</reference>
<gene>
    <name evidence="9" type="ORF">OS242_07270</name>
</gene>
<evidence type="ECO:0000256" key="2">
    <source>
        <dbReference type="ARBA" id="ARBA00007362"/>
    </source>
</evidence>
<feature type="transmembrane region" description="Helical" evidence="7">
    <location>
        <begin position="35"/>
        <end position="54"/>
    </location>
</feature>